<name>S8B628_PENO1</name>
<protein>
    <submittedName>
        <fullName evidence="2">Uncharacterized protein</fullName>
    </submittedName>
</protein>
<keyword evidence="3" id="KW-1185">Reference proteome</keyword>
<evidence type="ECO:0000256" key="1">
    <source>
        <dbReference type="SAM" id="MobiDB-lite"/>
    </source>
</evidence>
<accession>S8B628</accession>
<sequence>MASDILLSRDAGFGQIAAFSTGKGPEDSAGTNRRSQKRQGHGMADSRVRRWILPPQVTFLSSGGQIVTEGIDDHGRPGFGVH</sequence>
<organism evidence="2 3">
    <name type="scientific">Penicillium oxalicum (strain 114-2 / CGMCC 5302)</name>
    <name type="common">Penicillium decumbens</name>
    <dbReference type="NCBI Taxonomy" id="933388"/>
    <lineage>
        <taxon>Eukaryota</taxon>
        <taxon>Fungi</taxon>
        <taxon>Dikarya</taxon>
        <taxon>Ascomycota</taxon>
        <taxon>Pezizomycotina</taxon>
        <taxon>Eurotiomycetes</taxon>
        <taxon>Eurotiomycetidae</taxon>
        <taxon>Eurotiales</taxon>
        <taxon>Aspergillaceae</taxon>
        <taxon>Penicillium</taxon>
    </lineage>
</organism>
<gene>
    <name evidence="2" type="ORF">PDE_05047</name>
</gene>
<dbReference type="AlphaFoldDB" id="S8B628"/>
<dbReference type="HOGENOM" id="CLU_2559013_0_0_1"/>
<dbReference type="Proteomes" id="UP000019376">
    <property type="component" value="Unassembled WGS sequence"/>
</dbReference>
<feature type="region of interest" description="Disordered" evidence="1">
    <location>
        <begin position="17"/>
        <end position="47"/>
    </location>
</feature>
<proteinExistence type="predicted"/>
<evidence type="ECO:0000313" key="2">
    <source>
        <dbReference type="EMBL" id="EPS30097.1"/>
    </source>
</evidence>
<dbReference type="EMBL" id="KB644412">
    <property type="protein sequence ID" value="EPS30097.1"/>
    <property type="molecule type" value="Genomic_DNA"/>
</dbReference>
<reference evidence="2 3" key="1">
    <citation type="journal article" date="2013" name="PLoS ONE">
        <title>Genomic and secretomic analyses reveal unique features of the lignocellulolytic enzyme system of Penicillium decumbens.</title>
        <authorList>
            <person name="Liu G."/>
            <person name="Zhang L."/>
            <person name="Wei X."/>
            <person name="Zou G."/>
            <person name="Qin Y."/>
            <person name="Ma L."/>
            <person name="Li J."/>
            <person name="Zheng H."/>
            <person name="Wang S."/>
            <person name="Wang C."/>
            <person name="Xun L."/>
            <person name="Zhao G.-P."/>
            <person name="Zhou Z."/>
            <person name="Qu Y."/>
        </authorList>
    </citation>
    <scope>NUCLEOTIDE SEQUENCE [LARGE SCALE GENOMIC DNA]</scope>
    <source>
        <strain evidence="3">114-2 / CGMCC 5302</strain>
    </source>
</reference>
<evidence type="ECO:0000313" key="3">
    <source>
        <dbReference type="Proteomes" id="UP000019376"/>
    </source>
</evidence>